<keyword evidence="2" id="KW-0238">DNA-binding</keyword>
<keyword evidence="6" id="KW-1185">Reference proteome</keyword>
<evidence type="ECO:0000256" key="2">
    <source>
        <dbReference type="ARBA" id="ARBA00023125"/>
    </source>
</evidence>
<evidence type="ECO:0000256" key="1">
    <source>
        <dbReference type="ARBA" id="ARBA00023015"/>
    </source>
</evidence>
<dbReference type="Proteomes" id="UP001596434">
    <property type="component" value="Unassembled WGS sequence"/>
</dbReference>
<gene>
    <name evidence="5" type="ORF">ACFQKE_14645</name>
</gene>
<evidence type="ECO:0000313" key="5">
    <source>
        <dbReference type="EMBL" id="MFC7256522.1"/>
    </source>
</evidence>
<dbReference type="SUPFAM" id="SSF54909">
    <property type="entry name" value="Dimeric alpha+beta barrel"/>
    <property type="match status" value="1"/>
</dbReference>
<dbReference type="AlphaFoldDB" id="A0ABD6A298"/>
<dbReference type="Pfam" id="PF01037">
    <property type="entry name" value="AsnC_trans_reg"/>
    <property type="match status" value="1"/>
</dbReference>
<dbReference type="Pfam" id="PF13412">
    <property type="entry name" value="HTH_24"/>
    <property type="match status" value="1"/>
</dbReference>
<proteinExistence type="predicted"/>
<dbReference type="PANTHER" id="PTHR30154:SF34">
    <property type="entry name" value="TRANSCRIPTIONAL REGULATOR AZLB"/>
    <property type="match status" value="1"/>
</dbReference>
<protein>
    <submittedName>
        <fullName evidence="5">Lrp/AsnC family transcriptional regulator</fullName>
    </submittedName>
</protein>
<dbReference type="InterPro" id="IPR000485">
    <property type="entry name" value="AsnC-type_HTH_dom"/>
</dbReference>
<evidence type="ECO:0000313" key="6">
    <source>
        <dbReference type="Proteomes" id="UP001596434"/>
    </source>
</evidence>
<dbReference type="Gene3D" id="3.30.70.920">
    <property type="match status" value="1"/>
</dbReference>
<dbReference type="PROSITE" id="PS50956">
    <property type="entry name" value="HTH_ASNC_2"/>
    <property type="match status" value="1"/>
</dbReference>
<dbReference type="GO" id="GO:0003677">
    <property type="term" value="F:DNA binding"/>
    <property type="evidence" value="ECO:0007669"/>
    <property type="project" value="UniProtKB-KW"/>
</dbReference>
<dbReference type="InterPro" id="IPR011008">
    <property type="entry name" value="Dimeric_a/b-barrel"/>
</dbReference>
<name>A0ABD6A298_9EURY</name>
<keyword evidence="3" id="KW-0804">Transcription</keyword>
<dbReference type="SMART" id="SM00344">
    <property type="entry name" value="HTH_ASNC"/>
    <property type="match status" value="1"/>
</dbReference>
<dbReference type="InterPro" id="IPR019887">
    <property type="entry name" value="Tscrpt_reg_AsnC/Lrp_C"/>
</dbReference>
<dbReference type="PANTHER" id="PTHR30154">
    <property type="entry name" value="LEUCINE-RESPONSIVE REGULATORY PROTEIN"/>
    <property type="match status" value="1"/>
</dbReference>
<dbReference type="GeneID" id="96954913"/>
<dbReference type="SUPFAM" id="SSF46785">
    <property type="entry name" value="Winged helix' DNA-binding domain"/>
    <property type="match status" value="1"/>
</dbReference>
<dbReference type="InterPro" id="IPR036388">
    <property type="entry name" value="WH-like_DNA-bd_sf"/>
</dbReference>
<accession>A0ABD6A298</accession>
<dbReference type="InterPro" id="IPR036390">
    <property type="entry name" value="WH_DNA-bd_sf"/>
</dbReference>
<reference evidence="5 6" key="1">
    <citation type="journal article" date="2019" name="Int. J. Syst. Evol. Microbiol.">
        <title>The Global Catalogue of Microorganisms (GCM) 10K type strain sequencing project: providing services to taxonomists for standard genome sequencing and annotation.</title>
        <authorList>
            <consortium name="The Broad Institute Genomics Platform"/>
            <consortium name="The Broad Institute Genome Sequencing Center for Infectious Disease"/>
            <person name="Wu L."/>
            <person name="Ma J."/>
        </authorList>
    </citation>
    <scope>NUCLEOTIDE SEQUENCE [LARGE SCALE GENOMIC DNA]</scope>
    <source>
        <strain evidence="5 6">GX21</strain>
    </source>
</reference>
<evidence type="ECO:0000256" key="3">
    <source>
        <dbReference type="ARBA" id="ARBA00023163"/>
    </source>
</evidence>
<evidence type="ECO:0000259" key="4">
    <source>
        <dbReference type="PROSITE" id="PS50956"/>
    </source>
</evidence>
<feature type="domain" description="HTH asnC-type" evidence="4">
    <location>
        <begin position="11"/>
        <end position="72"/>
    </location>
</feature>
<comment type="caution">
    <text evidence="5">The sequence shown here is derived from an EMBL/GenBank/DDBJ whole genome shotgun (WGS) entry which is preliminary data.</text>
</comment>
<keyword evidence="1" id="KW-0805">Transcription regulation</keyword>
<dbReference type="RefSeq" id="WP_379705438.1">
    <property type="nucleotide sequence ID" value="NZ_JBHTAT010000001.1"/>
</dbReference>
<dbReference type="EMBL" id="JBHTAT010000001">
    <property type="protein sequence ID" value="MFC7256522.1"/>
    <property type="molecule type" value="Genomic_DNA"/>
</dbReference>
<organism evidence="5 6">
    <name type="scientific">Haloplanus litoreus</name>
    <dbReference type="NCBI Taxonomy" id="767515"/>
    <lineage>
        <taxon>Archaea</taxon>
        <taxon>Methanobacteriati</taxon>
        <taxon>Methanobacteriota</taxon>
        <taxon>Stenosarchaea group</taxon>
        <taxon>Halobacteria</taxon>
        <taxon>Halobacteriales</taxon>
        <taxon>Haloferacaceae</taxon>
        <taxon>Haloplanus</taxon>
    </lineage>
</organism>
<dbReference type="InterPro" id="IPR019888">
    <property type="entry name" value="Tscrpt_reg_AsnC-like"/>
</dbReference>
<dbReference type="Gene3D" id="1.10.10.10">
    <property type="entry name" value="Winged helix-like DNA-binding domain superfamily/Winged helix DNA-binding domain"/>
    <property type="match status" value="1"/>
</dbReference>
<sequence length="172" mass="18949">MTGAAIDADEFDETDLELLGCIEDDFDVSLDTLANELDLSKSAVHYRLNKLKENDVIQGITADLNPVSFGLTMVAITEVAVTHEHGYSENVGTELAELNGVEQVYYTMGDVDFVVISRVQDRTQMNEIIEDMVAIDSVNETSSRFVMDEIATNPKFMANLSDEMRSNLADGA</sequence>